<organism evidence="3 5">
    <name type="scientific">Aequorivita flava</name>
    <dbReference type="NCBI Taxonomy" id="3114371"/>
    <lineage>
        <taxon>Bacteria</taxon>
        <taxon>Pseudomonadati</taxon>
        <taxon>Bacteroidota</taxon>
        <taxon>Flavobacteriia</taxon>
        <taxon>Flavobacteriales</taxon>
        <taxon>Flavobacteriaceae</taxon>
        <taxon>Aequorivita</taxon>
    </lineage>
</organism>
<feature type="domain" description="Formyl transferase C-terminal" evidence="2">
    <location>
        <begin position="193"/>
        <end position="282"/>
    </location>
</feature>
<reference evidence="3 6" key="1">
    <citation type="submission" date="2024-01" db="EMBL/GenBank/DDBJ databases">
        <title>Aequorivita flavus sp. nov., isolated from deep-sea sediment.</title>
        <authorList>
            <person name="Chen X."/>
        </authorList>
    </citation>
    <scope>NUCLEOTIDE SEQUENCE</scope>
    <source>
        <strain evidence="3">MCCC 1A16923</strain>
        <strain evidence="4 6">MCCC 1A16935</strain>
    </source>
</reference>
<keyword evidence="6" id="KW-1185">Reference proteome</keyword>
<evidence type="ECO:0000259" key="1">
    <source>
        <dbReference type="Pfam" id="PF00551"/>
    </source>
</evidence>
<dbReference type="EMBL" id="JBANCF010000009">
    <property type="protein sequence ID" value="MEM0574142.1"/>
    <property type="molecule type" value="Genomic_DNA"/>
</dbReference>
<dbReference type="GO" id="GO:0004479">
    <property type="term" value="F:methionyl-tRNA formyltransferase activity"/>
    <property type="evidence" value="ECO:0007669"/>
    <property type="project" value="TreeGrafter"/>
</dbReference>
<name>A0AB35YTR3_9FLAO</name>
<evidence type="ECO:0000313" key="4">
    <source>
        <dbReference type="EMBL" id="MEM0574142.1"/>
    </source>
</evidence>
<feature type="domain" description="Formyl transferase N-terminal" evidence="1">
    <location>
        <begin position="62"/>
        <end position="141"/>
    </location>
</feature>
<dbReference type="Proteomes" id="UP001388259">
    <property type="component" value="Unassembled WGS sequence"/>
</dbReference>
<evidence type="ECO:0000313" key="6">
    <source>
        <dbReference type="Proteomes" id="UP001390963"/>
    </source>
</evidence>
<dbReference type="GO" id="GO:0005829">
    <property type="term" value="C:cytosol"/>
    <property type="evidence" value="ECO:0007669"/>
    <property type="project" value="TreeGrafter"/>
</dbReference>
<dbReference type="Proteomes" id="UP001390963">
    <property type="component" value="Unassembled WGS sequence"/>
</dbReference>
<gene>
    <name evidence="4" type="ORF">VZD24_11485</name>
    <name evidence="3" type="ORF">VZD85_11900</name>
</gene>
<accession>A0AB35YTR3</accession>
<proteinExistence type="predicted"/>
<evidence type="ECO:0000313" key="3">
    <source>
        <dbReference type="EMBL" id="MEM0519061.1"/>
    </source>
</evidence>
<dbReference type="EMBL" id="JAZBJM010000008">
    <property type="protein sequence ID" value="MEM0519061.1"/>
    <property type="molecule type" value="Genomic_DNA"/>
</dbReference>
<dbReference type="RefSeq" id="WP_342687680.1">
    <property type="nucleotide sequence ID" value="NZ_JAZBJM010000008.1"/>
</dbReference>
<dbReference type="AlphaFoldDB" id="A0AB35YTR3"/>
<dbReference type="Pfam" id="PF02911">
    <property type="entry name" value="Formyl_trans_C"/>
    <property type="match status" value="1"/>
</dbReference>
<dbReference type="InterPro" id="IPR005793">
    <property type="entry name" value="Formyl_trans_C"/>
</dbReference>
<dbReference type="SUPFAM" id="SSF53328">
    <property type="entry name" value="Formyltransferase"/>
    <property type="match status" value="1"/>
</dbReference>
<dbReference type="PANTHER" id="PTHR11138:SF5">
    <property type="entry name" value="METHIONYL-TRNA FORMYLTRANSFERASE, MITOCHONDRIAL"/>
    <property type="match status" value="1"/>
</dbReference>
<dbReference type="Pfam" id="PF00551">
    <property type="entry name" value="Formyl_trans_N"/>
    <property type="match status" value="1"/>
</dbReference>
<dbReference type="InterPro" id="IPR011034">
    <property type="entry name" value="Formyl_transferase-like_C_sf"/>
</dbReference>
<sequence length="291" mass="33874">MSITLFLLNKKGYESLIHILQNKNYISLIDKVITAEDKGNKEDCCNEIFELCKDHNIDVYKKDEDYIINSEFSLAIGWRWLIINAKNLIVLHDSLLPKYRGFSPLPNMLINGEEEIGATAIFANNKMDQGEIIISEKTTIVYPIKISEAIDIMSSIYVSLVLKIFSKLFRKERISHFKQNESLATYSVWRDFEDYFIDWSKDAKYIERFVDAVGYPYDGAKTYVDGKKLITIDKVEAIERYKLETPKYGKILTFENEFPIVICGENTLRIIDAKDEHGDIYKFNKLRVRLT</sequence>
<protein>
    <submittedName>
        <fullName evidence="3">Formyltransferase family protein</fullName>
    </submittedName>
</protein>
<evidence type="ECO:0000259" key="2">
    <source>
        <dbReference type="Pfam" id="PF02911"/>
    </source>
</evidence>
<evidence type="ECO:0000313" key="5">
    <source>
        <dbReference type="Proteomes" id="UP001388259"/>
    </source>
</evidence>
<dbReference type="Gene3D" id="3.40.50.12230">
    <property type="match status" value="1"/>
</dbReference>
<dbReference type="InterPro" id="IPR036477">
    <property type="entry name" value="Formyl_transf_N_sf"/>
</dbReference>
<dbReference type="InterPro" id="IPR002376">
    <property type="entry name" value="Formyl_transf_N"/>
</dbReference>
<comment type="caution">
    <text evidence="3">The sequence shown here is derived from an EMBL/GenBank/DDBJ whole genome shotgun (WGS) entry which is preliminary data.</text>
</comment>
<dbReference type="SUPFAM" id="SSF50486">
    <property type="entry name" value="FMT C-terminal domain-like"/>
    <property type="match status" value="1"/>
</dbReference>
<dbReference type="PANTHER" id="PTHR11138">
    <property type="entry name" value="METHIONYL-TRNA FORMYLTRANSFERASE"/>
    <property type="match status" value="1"/>
</dbReference>